<dbReference type="Proteomes" id="UP000664369">
    <property type="component" value="Unassembled WGS sequence"/>
</dbReference>
<protein>
    <submittedName>
        <fullName evidence="1">DUF1810 domain-containing protein</fullName>
    </submittedName>
</protein>
<accession>A0ABS3QDK8</accession>
<dbReference type="SUPFAM" id="SSF140736">
    <property type="entry name" value="Rv1873-like"/>
    <property type="match status" value="1"/>
</dbReference>
<evidence type="ECO:0000313" key="1">
    <source>
        <dbReference type="EMBL" id="MBO2009068.1"/>
    </source>
</evidence>
<dbReference type="InterPro" id="IPR036287">
    <property type="entry name" value="Rv1873-like_sf"/>
</dbReference>
<sequence>MKDKLERFIEAQAQNYQAALAEIRHGRKRTHWMWYVFPQIQGLGFSETARFYELRGTAEAADFLAHPVLGPRLLEISKALLSLPSNDAHAIMGSPDDLKLRSSMTLFAVLPGAPPVFQQVLDKFYRGGKDEKTLRIIGGE</sequence>
<dbReference type="Gene3D" id="1.25.40.380">
    <property type="entry name" value="Protein of unknown function DUF1810"/>
    <property type="match status" value="1"/>
</dbReference>
<gene>
    <name evidence="1" type="ORF">J4E00_08390</name>
</gene>
<dbReference type="EMBL" id="JAGETZ010000003">
    <property type="protein sequence ID" value="MBO2009068.1"/>
    <property type="molecule type" value="Genomic_DNA"/>
</dbReference>
<dbReference type="PIRSF" id="PIRSF008546">
    <property type="entry name" value="UCP008546"/>
    <property type="match status" value="1"/>
</dbReference>
<keyword evidence="2" id="KW-1185">Reference proteome</keyword>
<name>A0ABS3QDK8_9BACT</name>
<dbReference type="InterPro" id="IPR014937">
    <property type="entry name" value="DUF1810"/>
</dbReference>
<evidence type="ECO:0000313" key="2">
    <source>
        <dbReference type="Proteomes" id="UP000664369"/>
    </source>
</evidence>
<dbReference type="RefSeq" id="WP_208174691.1">
    <property type="nucleotide sequence ID" value="NZ_JAGETZ010000003.1"/>
</dbReference>
<reference evidence="1 2" key="1">
    <citation type="submission" date="2021-03" db="EMBL/GenBank/DDBJ databases">
        <authorList>
            <person name="Kim M.K."/>
        </authorList>
    </citation>
    <scope>NUCLEOTIDE SEQUENCE [LARGE SCALE GENOMIC DNA]</scope>
    <source>
        <strain evidence="1 2">BT442</strain>
    </source>
</reference>
<proteinExistence type="predicted"/>
<organism evidence="1 2">
    <name type="scientific">Hymenobacter negativus</name>
    <dbReference type="NCBI Taxonomy" id="2795026"/>
    <lineage>
        <taxon>Bacteria</taxon>
        <taxon>Pseudomonadati</taxon>
        <taxon>Bacteroidota</taxon>
        <taxon>Cytophagia</taxon>
        <taxon>Cytophagales</taxon>
        <taxon>Hymenobacteraceae</taxon>
        <taxon>Hymenobacter</taxon>
    </lineage>
</organism>
<dbReference type="Pfam" id="PF08837">
    <property type="entry name" value="DUF1810"/>
    <property type="match status" value="1"/>
</dbReference>
<comment type="caution">
    <text evidence="1">The sequence shown here is derived from an EMBL/GenBank/DDBJ whole genome shotgun (WGS) entry which is preliminary data.</text>
</comment>